<dbReference type="SUPFAM" id="SSF53474">
    <property type="entry name" value="alpha/beta-Hydrolases"/>
    <property type="match status" value="1"/>
</dbReference>
<dbReference type="AlphaFoldDB" id="A0A3N2C796"/>
<proteinExistence type="predicted"/>
<dbReference type="EMBL" id="RKHL01000001">
    <property type="protein sequence ID" value="ROR83388.1"/>
    <property type="molecule type" value="Genomic_DNA"/>
</dbReference>
<feature type="domain" description="AB hydrolase-1" evidence="2">
    <location>
        <begin position="50"/>
        <end position="155"/>
    </location>
</feature>
<reference evidence="3 4" key="1">
    <citation type="submission" date="2018-11" db="EMBL/GenBank/DDBJ databases">
        <title>Sequencing the genomes of 1000 actinobacteria strains.</title>
        <authorList>
            <person name="Klenk H.-P."/>
        </authorList>
    </citation>
    <scope>NUCLEOTIDE SEQUENCE [LARGE SCALE GENOMIC DNA]</scope>
    <source>
        <strain evidence="3 4">DSM 14012</strain>
    </source>
</reference>
<dbReference type="InterPro" id="IPR029058">
    <property type="entry name" value="AB_hydrolase_fold"/>
</dbReference>
<dbReference type="InterPro" id="IPR008220">
    <property type="entry name" value="HAT_MetX-like"/>
</dbReference>
<dbReference type="Proteomes" id="UP000266915">
    <property type="component" value="Unassembled WGS sequence"/>
</dbReference>
<evidence type="ECO:0000256" key="1">
    <source>
        <dbReference type="PIRSR" id="PIRSR000443-1"/>
    </source>
</evidence>
<feature type="active site" evidence="1">
    <location>
        <position position="277"/>
    </location>
</feature>
<protein>
    <submittedName>
        <fullName evidence="3">Homoserine O-acetyltransferase</fullName>
    </submittedName>
</protein>
<dbReference type="PIRSF" id="PIRSF000443">
    <property type="entry name" value="Homoser_Ac_trans"/>
    <property type="match status" value="1"/>
</dbReference>
<comment type="caution">
    <text evidence="3">The sequence shown here is derived from an EMBL/GenBank/DDBJ whole genome shotgun (WGS) entry which is preliminary data.</text>
</comment>
<sequence length="332" mass="36114">MHQVLDLGRFALESGADLPEARLVYTTQGALNADGDNAVLLPSYYTGTHASYEPWIGPGRALDPARWFIVSVNLFGNGVSTSPSNAAEEVRGAAFPEVSIVDDVRAQRQLAEHLGVRRWRLIAGWSMGALQAYEWAVRYPEYVDAFLPVAGAARCSPHNAVFLAGVEAALRADRAFDGGRYTTPPRAGLRAFGAVYAGWAYSQSFFRDGTYRELGYAGVADLLEDWAADHERWDANDLLAMLHTWQRADPGRGVEGGLAAVLGGVRARSIVMPSSTDLYFTVEDNVLESAMMRRSVVRVIESDLGHVAGRPGVRAAETAVIEAAMRELLAER</sequence>
<keyword evidence="3" id="KW-0808">Transferase</keyword>
<dbReference type="Gene3D" id="3.40.50.1820">
    <property type="entry name" value="alpha/beta hydrolase"/>
    <property type="match status" value="1"/>
</dbReference>
<feature type="active site" evidence="1">
    <location>
        <position position="306"/>
    </location>
</feature>
<dbReference type="InterPro" id="IPR000073">
    <property type="entry name" value="AB_hydrolase_1"/>
</dbReference>
<keyword evidence="4" id="KW-1185">Reference proteome</keyword>
<dbReference type="GO" id="GO:0016747">
    <property type="term" value="F:acyltransferase activity, transferring groups other than amino-acyl groups"/>
    <property type="evidence" value="ECO:0007669"/>
    <property type="project" value="InterPro"/>
</dbReference>
<dbReference type="PANTHER" id="PTHR32268">
    <property type="entry name" value="HOMOSERINE O-ACETYLTRANSFERASE"/>
    <property type="match status" value="1"/>
</dbReference>
<dbReference type="NCBIfam" id="NF005757">
    <property type="entry name" value="PRK07581.1"/>
    <property type="match status" value="1"/>
</dbReference>
<evidence type="ECO:0000259" key="2">
    <source>
        <dbReference type="Pfam" id="PF00561"/>
    </source>
</evidence>
<feature type="active site" description="Nucleophile" evidence="1">
    <location>
        <position position="126"/>
    </location>
</feature>
<organism evidence="3 4">
    <name type="scientific">Plantibacter flavus</name>
    <dbReference type="NCBI Taxonomy" id="150123"/>
    <lineage>
        <taxon>Bacteria</taxon>
        <taxon>Bacillati</taxon>
        <taxon>Actinomycetota</taxon>
        <taxon>Actinomycetes</taxon>
        <taxon>Micrococcales</taxon>
        <taxon>Microbacteriaceae</taxon>
        <taxon>Plantibacter</taxon>
    </lineage>
</organism>
<accession>A0A3N2C796</accession>
<dbReference type="Pfam" id="PF00561">
    <property type="entry name" value="Abhydrolase_1"/>
    <property type="match status" value="1"/>
</dbReference>
<dbReference type="PANTHER" id="PTHR32268:SF15">
    <property type="entry name" value="HOMOSERINE ACETYLTRANSFERASE FAMILY PROTEIN (AFU_ORTHOLOGUE AFUA_1G15350)"/>
    <property type="match status" value="1"/>
</dbReference>
<evidence type="ECO:0000313" key="3">
    <source>
        <dbReference type="EMBL" id="ROR83388.1"/>
    </source>
</evidence>
<evidence type="ECO:0000313" key="4">
    <source>
        <dbReference type="Proteomes" id="UP000266915"/>
    </source>
</evidence>
<dbReference type="RefSeq" id="WP_085511228.1">
    <property type="nucleotide sequence ID" value="NZ_FXAP01000002.1"/>
</dbReference>
<gene>
    <name evidence="3" type="ORF">EDD42_3499</name>
</gene>
<name>A0A3N2C796_9MICO</name>